<proteinExistence type="predicted"/>
<name>X1CM06_9ZZZZ</name>
<dbReference type="InterPro" id="IPR036866">
    <property type="entry name" value="RibonucZ/Hydroxyglut_hydro"/>
</dbReference>
<sequence>VMLVPGHTPGGQAVVVDTAKGKAVISGFCSIMENFNPPEDVKTKVSPFASYPVIAPGIHTDLFEAYESVLRVKQVADIIIPLHDPDMAERDHIP</sequence>
<dbReference type="EMBL" id="BART01034953">
    <property type="protein sequence ID" value="GAH09436.1"/>
    <property type="molecule type" value="Genomic_DNA"/>
</dbReference>
<dbReference type="SUPFAM" id="SSF56281">
    <property type="entry name" value="Metallo-hydrolase/oxidoreductase"/>
    <property type="match status" value="1"/>
</dbReference>
<accession>X1CM06</accession>
<evidence type="ECO:0000313" key="1">
    <source>
        <dbReference type="EMBL" id="GAH09436.1"/>
    </source>
</evidence>
<organism evidence="1">
    <name type="scientific">marine sediment metagenome</name>
    <dbReference type="NCBI Taxonomy" id="412755"/>
    <lineage>
        <taxon>unclassified sequences</taxon>
        <taxon>metagenomes</taxon>
        <taxon>ecological metagenomes</taxon>
    </lineage>
</organism>
<comment type="caution">
    <text evidence="1">The sequence shown here is derived from an EMBL/GenBank/DDBJ whole genome shotgun (WGS) entry which is preliminary data.</text>
</comment>
<feature type="non-terminal residue" evidence="1">
    <location>
        <position position="1"/>
    </location>
</feature>
<protein>
    <recommendedName>
        <fullName evidence="2">Metallo-beta-lactamase domain-containing protein</fullName>
    </recommendedName>
</protein>
<gene>
    <name evidence="1" type="ORF">S01H4_59564</name>
</gene>
<evidence type="ECO:0008006" key="2">
    <source>
        <dbReference type="Google" id="ProtNLM"/>
    </source>
</evidence>
<dbReference type="Gene3D" id="3.60.15.10">
    <property type="entry name" value="Ribonuclease Z/Hydroxyacylglutathione hydrolase-like"/>
    <property type="match status" value="1"/>
</dbReference>
<reference evidence="1" key="1">
    <citation type="journal article" date="2014" name="Front. Microbiol.">
        <title>High frequency of phylogenetically diverse reductive dehalogenase-homologous genes in deep subseafloor sedimentary metagenomes.</title>
        <authorList>
            <person name="Kawai M."/>
            <person name="Futagami T."/>
            <person name="Toyoda A."/>
            <person name="Takaki Y."/>
            <person name="Nishi S."/>
            <person name="Hori S."/>
            <person name="Arai W."/>
            <person name="Tsubouchi T."/>
            <person name="Morono Y."/>
            <person name="Uchiyama I."/>
            <person name="Ito T."/>
            <person name="Fujiyama A."/>
            <person name="Inagaki F."/>
            <person name="Takami H."/>
        </authorList>
    </citation>
    <scope>NUCLEOTIDE SEQUENCE</scope>
    <source>
        <strain evidence="1">Expedition CK06-06</strain>
    </source>
</reference>
<dbReference type="AlphaFoldDB" id="X1CM06"/>